<reference evidence="4 5" key="1">
    <citation type="submission" date="2019-08" db="EMBL/GenBank/DDBJ databases">
        <title>In-depth cultivation of the pig gut microbiome towards novel bacterial diversity and tailored functional studies.</title>
        <authorList>
            <person name="Wylensek D."/>
            <person name="Hitch T.C.A."/>
            <person name="Clavel T."/>
        </authorList>
    </citation>
    <scope>NUCLEOTIDE SEQUENCE [LARGE SCALE GENOMIC DNA]</scope>
    <source>
        <strain evidence="4 5">WCA-383-APC-5B</strain>
    </source>
</reference>
<dbReference type="Gene3D" id="1.10.1760.20">
    <property type="match status" value="1"/>
</dbReference>
<dbReference type="InterPro" id="IPR003784">
    <property type="entry name" value="BioY"/>
</dbReference>
<keyword evidence="2 3" id="KW-0472">Membrane</keyword>
<feature type="transmembrane region" description="Helical" evidence="3">
    <location>
        <begin position="108"/>
        <end position="127"/>
    </location>
</feature>
<dbReference type="RefSeq" id="WP_154532237.1">
    <property type="nucleotide sequence ID" value="NZ_VULX01000028.1"/>
</dbReference>
<keyword evidence="2" id="KW-0813">Transport</keyword>
<evidence type="ECO:0000313" key="5">
    <source>
        <dbReference type="Proteomes" id="UP000460287"/>
    </source>
</evidence>
<evidence type="ECO:0000256" key="1">
    <source>
        <dbReference type="ARBA" id="ARBA00010692"/>
    </source>
</evidence>
<keyword evidence="2" id="KW-1003">Cell membrane</keyword>
<feature type="transmembrane region" description="Helical" evidence="3">
    <location>
        <begin position="85"/>
        <end position="103"/>
    </location>
</feature>
<dbReference type="EMBL" id="VULX01000028">
    <property type="protein sequence ID" value="MSR92340.1"/>
    <property type="molecule type" value="Genomic_DNA"/>
</dbReference>
<organism evidence="4 5">
    <name type="scientific">Inconstantimicrobium porci</name>
    <dbReference type="NCBI Taxonomy" id="2652291"/>
    <lineage>
        <taxon>Bacteria</taxon>
        <taxon>Bacillati</taxon>
        <taxon>Bacillota</taxon>
        <taxon>Clostridia</taxon>
        <taxon>Eubacteriales</taxon>
        <taxon>Clostridiaceae</taxon>
        <taxon>Inconstantimicrobium</taxon>
    </lineage>
</organism>
<proteinExistence type="inferred from homology"/>
<dbReference type="AlphaFoldDB" id="A0A7X2T2K1"/>
<keyword evidence="3" id="KW-0812">Transmembrane</keyword>
<dbReference type="Proteomes" id="UP000460287">
    <property type="component" value="Unassembled WGS sequence"/>
</dbReference>
<dbReference type="PANTHER" id="PTHR34295">
    <property type="entry name" value="BIOTIN TRANSPORTER BIOY"/>
    <property type="match status" value="1"/>
</dbReference>
<protein>
    <recommendedName>
        <fullName evidence="2">Biotin transporter</fullName>
    </recommendedName>
</protein>
<keyword evidence="3" id="KW-1133">Transmembrane helix</keyword>
<sequence>MKTRKIVLISLCSALMFIFSQMTIPLPFTAVPLTMQVFGVILISSLMPSSISPVAILIYLLLGAIGIPVFAGFSGGFTALIGPNGGYLIGFLLMSIVTSITAASKNKIVVFTGAYVGLAIDYIFGVLQLKIVTGMTLGAALAAGLYPFIIKDIMMTAVAVIIAARVKNRIPERLLCRS</sequence>
<comment type="similarity">
    <text evidence="1 2">Belongs to the BioY family.</text>
</comment>
<accession>A0A7X2T2K1</accession>
<dbReference type="GO" id="GO:0005886">
    <property type="term" value="C:plasma membrane"/>
    <property type="evidence" value="ECO:0007669"/>
    <property type="project" value="UniProtKB-SubCell"/>
</dbReference>
<dbReference type="GO" id="GO:0015225">
    <property type="term" value="F:biotin transmembrane transporter activity"/>
    <property type="evidence" value="ECO:0007669"/>
    <property type="project" value="UniProtKB-UniRule"/>
</dbReference>
<feature type="transmembrane region" description="Helical" evidence="3">
    <location>
        <begin position="139"/>
        <end position="164"/>
    </location>
</feature>
<dbReference type="PANTHER" id="PTHR34295:SF1">
    <property type="entry name" value="BIOTIN TRANSPORTER BIOY"/>
    <property type="match status" value="1"/>
</dbReference>
<feature type="transmembrane region" description="Helical" evidence="3">
    <location>
        <begin position="30"/>
        <end position="47"/>
    </location>
</feature>
<name>A0A7X2T2K1_9CLOT</name>
<evidence type="ECO:0000256" key="2">
    <source>
        <dbReference type="PIRNR" id="PIRNR016661"/>
    </source>
</evidence>
<gene>
    <name evidence="4" type="ORF">FYJ33_13295</name>
</gene>
<dbReference type="PIRSF" id="PIRSF016661">
    <property type="entry name" value="BioY"/>
    <property type="match status" value="1"/>
</dbReference>
<evidence type="ECO:0000256" key="3">
    <source>
        <dbReference type="SAM" id="Phobius"/>
    </source>
</evidence>
<comment type="subcellular location">
    <subcellularLocation>
        <location evidence="2">Cell membrane</location>
        <topology evidence="2">Multi-pass membrane protein</topology>
    </subcellularLocation>
</comment>
<dbReference type="Pfam" id="PF02632">
    <property type="entry name" value="BioY"/>
    <property type="match status" value="1"/>
</dbReference>
<feature type="transmembrane region" description="Helical" evidence="3">
    <location>
        <begin position="54"/>
        <end position="73"/>
    </location>
</feature>
<comment type="caution">
    <text evidence="4">The sequence shown here is derived from an EMBL/GenBank/DDBJ whole genome shotgun (WGS) entry which is preliminary data.</text>
</comment>
<evidence type="ECO:0000313" key="4">
    <source>
        <dbReference type="EMBL" id="MSR92340.1"/>
    </source>
</evidence>
<keyword evidence="5" id="KW-1185">Reference proteome</keyword>